<dbReference type="EC" id="6.3.4.19" evidence="8"/>
<sequence length="474" mass="53437">MKVRPQEEWVGEFGHRARADGWWRDGATVVAAVSGGPDSMALLHLLKGLADGEPGRIVVAHANHQFRGAESDAEAELVRRTTTEWGMPLETVCLGMPEFLAETGMNAQSAAREKRYGFLMDVSKKYGAGCLLTAHHADDQAETVLMRVIRGTGIGGLAGIRYRRGEQQLELIRPLLRITKCELLDYCKRNGVPYAVDSSNVDRHYFRNAVRLDLMPLLEQYNPRLKESLTRLADMAAADDDYMEEQTLRVFREAVFPSGEGFRLERRRFRGLHVALQRRLIKLILNCSSNPRQMLDFRQVEEVLAALEQERPTTLLLDIGDGWVMRREYEEAYIGPAESAPMRFAYIVTEATDKIAIEETGALVKLERMDGAIRGVRDNRDEACFDADSLEYPLRIRNRLPGDRMRPYGLNGTKKVQDMFVDAKVPPTLRDKLALLVDAEGRVLWIPGIRRSGHALVGGATRRTLRVSYSAPEN</sequence>
<dbReference type="InterPro" id="IPR012795">
    <property type="entry name" value="tRNA_Ile_lys_synt_N"/>
</dbReference>
<evidence type="ECO:0000256" key="6">
    <source>
        <dbReference type="ARBA" id="ARBA00022840"/>
    </source>
</evidence>
<comment type="subcellular location">
    <subcellularLocation>
        <location evidence="1 8">Cytoplasm</location>
    </subcellularLocation>
</comment>
<feature type="domain" description="Lysidine-tRNA(Ile) synthetase C-terminal" evidence="9">
    <location>
        <begin position="394"/>
        <end position="467"/>
    </location>
</feature>
<evidence type="ECO:0000256" key="1">
    <source>
        <dbReference type="ARBA" id="ARBA00004496"/>
    </source>
</evidence>
<dbReference type="InterPro" id="IPR014729">
    <property type="entry name" value="Rossmann-like_a/b/a_fold"/>
</dbReference>
<comment type="function">
    <text evidence="8">Ligates lysine onto the cytidine present at position 34 of the AUA codon-specific tRNA(Ile) that contains the anticodon CAU, in an ATP-dependent manner. Cytidine is converted to lysidine, thus changing the amino acid specificity of the tRNA from methionine to isoleucine.</text>
</comment>
<keyword evidence="2 8" id="KW-0963">Cytoplasm</keyword>
<evidence type="ECO:0000256" key="4">
    <source>
        <dbReference type="ARBA" id="ARBA00022694"/>
    </source>
</evidence>
<dbReference type="Pfam" id="PF11734">
    <property type="entry name" value="TilS_C"/>
    <property type="match status" value="1"/>
</dbReference>
<evidence type="ECO:0000256" key="7">
    <source>
        <dbReference type="ARBA" id="ARBA00048539"/>
    </source>
</evidence>
<dbReference type="Gene3D" id="1.20.59.20">
    <property type="match status" value="1"/>
</dbReference>
<keyword evidence="5 8" id="KW-0547">Nucleotide-binding</keyword>
<dbReference type="EMBL" id="JBHSED010000008">
    <property type="protein sequence ID" value="MFC4303144.1"/>
    <property type="molecule type" value="Genomic_DNA"/>
</dbReference>
<organism evidence="10 11">
    <name type="scientific">Cohnella boryungensis</name>
    <dbReference type="NCBI Taxonomy" id="768479"/>
    <lineage>
        <taxon>Bacteria</taxon>
        <taxon>Bacillati</taxon>
        <taxon>Bacillota</taxon>
        <taxon>Bacilli</taxon>
        <taxon>Bacillales</taxon>
        <taxon>Paenibacillaceae</taxon>
        <taxon>Cohnella</taxon>
    </lineage>
</organism>
<dbReference type="InterPro" id="IPR012094">
    <property type="entry name" value="tRNA_Ile_lys_synt"/>
</dbReference>
<accession>A0ABV8S9I0</accession>
<dbReference type="InterPro" id="IPR015262">
    <property type="entry name" value="tRNA_Ile_lys_synt_subst-bd"/>
</dbReference>
<evidence type="ECO:0000256" key="5">
    <source>
        <dbReference type="ARBA" id="ARBA00022741"/>
    </source>
</evidence>
<dbReference type="Pfam" id="PF09179">
    <property type="entry name" value="TilS"/>
    <property type="match status" value="1"/>
</dbReference>
<dbReference type="NCBIfam" id="TIGR02433">
    <property type="entry name" value="lysidine_TilS_C"/>
    <property type="match status" value="1"/>
</dbReference>
<evidence type="ECO:0000256" key="3">
    <source>
        <dbReference type="ARBA" id="ARBA00022598"/>
    </source>
</evidence>
<keyword evidence="11" id="KW-1185">Reference proteome</keyword>
<evidence type="ECO:0000313" key="10">
    <source>
        <dbReference type="EMBL" id="MFC4303144.1"/>
    </source>
</evidence>
<keyword evidence="6 8" id="KW-0067">ATP-binding</keyword>
<comment type="caution">
    <text evidence="10">The sequence shown here is derived from an EMBL/GenBank/DDBJ whole genome shotgun (WGS) entry which is preliminary data.</text>
</comment>
<comment type="domain">
    <text evidence="8">The N-terminal region contains the highly conserved SGGXDS motif, predicted to be a P-loop motif involved in ATP binding.</text>
</comment>
<name>A0ABV8S9I0_9BACL</name>
<keyword evidence="3 8" id="KW-0436">Ligase</keyword>
<dbReference type="SUPFAM" id="SSF56037">
    <property type="entry name" value="PheT/TilS domain"/>
    <property type="match status" value="1"/>
</dbReference>
<dbReference type="NCBIfam" id="TIGR02432">
    <property type="entry name" value="lysidine_TilS_N"/>
    <property type="match status" value="1"/>
</dbReference>
<evidence type="ECO:0000259" key="9">
    <source>
        <dbReference type="SMART" id="SM00977"/>
    </source>
</evidence>
<feature type="binding site" evidence="8">
    <location>
        <begin position="34"/>
        <end position="39"/>
    </location>
    <ligand>
        <name>ATP</name>
        <dbReference type="ChEBI" id="CHEBI:30616"/>
    </ligand>
</feature>
<evidence type="ECO:0000256" key="2">
    <source>
        <dbReference type="ARBA" id="ARBA00022490"/>
    </source>
</evidence>
<dbReference type="Proteomes" id="UP001595755">
    <property type="component" value="Unassembled WGS sequence"/>
</dbReference>
<dbReference type="InterPro" id="IPR011063">
    <property type="entry name" value="TilS/TtcA_N"/>
</dbReference>
<comment type="catalytic activity">
    <reaction evidence="7 8">
        <text>cytidine(34) in tRNA(Ile2) + L-lysine + ATP = lysidine(34) in tRNA(Ile2) + AMP + diphosphate + H(+)</text>
        <dbReference type="Rhea" id="RHEA:43744"/>
        <dbReference type="Rhea" id="RHEA-COMP:10625"/>
        <dbReference type="Rhea" id="RHEA-COMP:10670"/>
        <dbReference type="ChEBI" id="CHEBI:15378"/>
        <dbReference type="ChEBI" id="CHEBI:30616"/>
        <dbReference type="ChEBI" id="CHEBI:32551"/>
        <dbReference type="ChEBI" id="CHEBI:33019"/>
        <dbReference type="ChEBI" id="CHEBI:82748"/>
        <dbReference type="ChEBI" id="CHEBI:83665"/>
        <dbReference type="ChEBI" id="CHEBI:456215"/>
        <dbReference type="EC" id="6.3.4.19"/>
    </reaction>
</comment>
<dbReference type="CDD" id="cd01992">
    <property type="entry name" value="TilS_N"/>
    <property type="match status" value="1"/>
</dbReference>
<dbReference type="Gene3D" id="3.40.50.620">
    <property type="entry name" value="HUPs"/>
    <property type="match status" value="1"/>
</dbReference>
<gene>
    <name evidence="8 10" type="primary">tilS</name>
    <name evidence="10" type="ORF">ACFO1S_06740</name>
</gene>
<proteinExistence type="inferred from homology"/>
<dbReference type="HAMAP" id="MF_01161">
    <property type="entry name" value="tRNA_Ile_lys_synt"/>
    <property type="match status" value="1"/>
</dbReference>
<evidence type="ECO:0000313" key="11">
    <source>
        <dbReference type="Proteomes" id="UP001595755"/>
    </source>
</evidence>
<dbReference type="Pfam" id="PF01171">
    <property type="entry name" value="ATP_bind_3"/>
    <property type="match status" value="1"/>
</dbReference>
<dbReference type="PANTHER" id="PTHR43033:SF1">
    <property type="entry name" value="TRNA(ILE)-LYSIDINE SYNTHASE-RELATED"/>
    <property type="match status" value="1"/>
</dbReference>
<evidence type="ECO:0000256" key="8">
    <source>
        <dbReference type="HAMAP-Rule" id="MF_01161"/>
    </source>
</evidence>
<dbReference type="PANTHER" id="PTHR43033">
    <property type="entry name" value="TRNA(ILE)-LYSIDINE SYNTHASE-RELATED"/>
    <property type="match status" value="1"/>
</dbReference>
<dbReference type="InterPro" id="IPR012796">
    <property type="entry name" value="Lysidine-tRNA-synth_C"/>
</dbReference>
<dbReference type="GO" id="GO:0032267">
    <property type="term" value="F:tRNA(Ile)-lysidine synthase activity"/>
    <property type="evidence" value="ECO:0007669"/>
    <property type="project" value="UniProtKB-EC"/>
</dbReference>
<dbReference type="SUPFAM" id="SSF82829">
    <property type="entry name" value="MesJ substrate recognition domain-like"/>
    <property type="match status" value="1"/>
</dbReference>
<dbReference type="SUPFAM" id="SSF52402">
    <property type="entry name" value="Adenine nucleotide alpha hydrolases-like"/>
    <property type="match status" value="1"/>
</dbReference>
<dbReference type="SMART" id="SM00977">
    <property type="entry name" value="TilS_C"/>
    <property type="match status" value="1"/>
</dbReference>
<comment type="similarity">
    <text evidence="8">Belongs to the tRNA(Ile)-lysidine synthase family.</text>
</comment>
<reference evidence="11" key="1">
    <citation type="journal article" date="2019" name="Int. J. Syst. Evol. Microbiol.">
        <title>The Global Catalogue of Microorganisms (GCM) 10K type strain sequencing project: providing services to taxonomists for standard genome sequencing and annotation.</title>
        <authorList>
            <consortium name="The Broad Institute Genomics Platform"/>
            <consortium name="The Broad Institute Genome Sequencing Center for Infectious Disease"/>
            <person name="Wu L."/>
            <person name="Ma J."/>
        </authorList>
    </citation>
    <scope>NUCLEOTIDE SEQUENCE [LARGE SCALE GENOMIC DNA]</scope>
    <source>
        <strain evidence="11">CGMCC 4.1641</strain>
    </source>
</reference>
<keyword evidence="4 8" id="KW-0819">tRNA processing</keyword>
<protein>
    <recommendedName>
        <fullName evidence="8">tRNA(Ile)-lysidine synthase</fullName>
        <ecNumber evidence="8">6.3.4.19</ecNumber>
    </recommendedName>
    <alternativeName>
        <fullName evidence="8">tRNA(Ile)-2-lysyl-cytidine synthase</fullName>
    </alternativeName>
    <alternativeName>
        <fullName evidence="8">tRNA(Ile)-lysidine synthetase</fullName>
    </alternativeName>
</protein>